<dbReference type="EMBL" id="JAMXQU010000002">
    <property type="protein sequence ID" value="MCO6159270.1"/>
    <property type="molecule type" value="Genomic_DNA"/>
</dbReference>
<gene>
    <name evidence="3" type="ORF">NF685_04390</name>
</gene>
<dbReference type="Proteomes" id="UP001523401">
    <property type="component" value="Unassembled WGS sequence"/>
</dbReference>
<feature type="chain" id="PRO_5046546290" evidence="2">
    <location>
        <begin position="19"/>
        <end position="709"/>
    </location>
</feature>
<proteinExistence type="predicted"/>
<evidence type="ECO:0000256" key="1">
    <source>
        <dbReference type="SAM" id="MobiDB-lite"/>
    </source>
</evidence>
<comment type="caution">
    <text evidence="3">The sequence shown here is derived from an EMBL/GenBank/DDBJ whole genome shotgun (WGS) entry which is preliminary data.</text>
</comment>
<feature type="signal peptide" evidence="2">
    <location>
        <begin position="1"/>
        <end position="18"/>
    </location>
</feature>
<keyword evidence="4" id="KW-1185">Reference proteome</keyword>
<dbReference type="PROSITE" id="PS51257">
    <property type="entry name" value="PROKAR_LIPOPROTEIN"/>
    <property type="match status" value="1"/>
</dbReference>
<organism evidence="3 4">
    <name type="scientific">Asaia lannensis NBRC 102526</name>
    <dbReference type="NCBI Taxonomy" id="1307926"/>
    <lineage>
        <taxon>Bacteria</taxon>
        <taxon>Pseudomonadati</taxon>
        <taxon>Pseudomonadota</taxon>
        <taxon>Alphaproteobacteria</taxon>
        <taxon>Acetobacterales</taxon>
        <taxon>Acetobacteraceae</taxon>
        <taxon>Asaia</taxon>
    </lineage>
</organism>
<dbReference type="RefSeq" id="WP_252848734.1">
    <property type="nucleotide sequence ID" value="NZ_BAPW01000012.1"/>
</dbReference>
<feature type="compositionally biased region" description="Polar residues" evidence="1">
    <location>
        <begin position="442"/>
        <end position="452"/>
    </location>
</feature>
<reference evidence="3 4" key="1">
    <citation type="submission" date="2022-06" db="EMBL/GenBank/DDBJ databases">
        <title>Whole-genome of Asaia lannensis strain LMG 27011T.</title>
        <authorList>
            <person name="Sombolestani A."/>
        </authorList>
    </citation>
    <scope>NUCLEOTIDE SEQUENCE [LARGE SCALE GENOMIC DNA]</scope>
    <source>
        <strain evidence="3 4">NBRC 102526</strain>
    </source>
</reference>
<sequence>MKRKVLLGVLILAPVSFAGVMACGPFFPEPLLADRTQTLDKLPVFSFSYAIRHLYPGQHIAPDLNTGTSANTSEEENDPAEAQARQLYQSGVQAYGDPNSTDHGSAFFAAVIALPDNANAHEKTAAAFMLGKAHMASAYEAAAGPDHDLAEAARAFALTRSVVNAGGYDPDFLSQASWGEEARLYLRGADGLCGWREMESHALCTNTFMVDLAGKALTLYLHQMEAGSYAGEDSLRYVLGWLSQRPDLVTALAADPFSRKLLSLYALSYDYDEALAHSALRSLALAVRQQGTRPDDGTDLLAAAAYRQGQFDLARDFAANTQSPLAAWVRAKLAVRAGDMPAAAQAYAEATKGFPTLSVTQDPVIAARMRGEQGVLALSRGEYVQALVWLYSAAQQNGPQSDVAIDASYIAERVLTVDELKGFVDAHVPAEPPPPKREKRLQSGNGQNAGQEDTSDQVPPETMSDVMRHLLVRRLIRDNRFSEALAYTNHNPNAAFELELESGQVTTLTYDQLIHAYATALSEAKTRWTRTGRAKAWFAAARIARLYGMELTGTELAPDYYIWGGTYAGGADIDPTAAKSGAEGTISGELAAASRPFIQAQEVARFQSSAVTPNERYHYRWLAVSYASKAADLLPPRSQAFAAVLCQAAGWQTDQTEALYRRYVHDGALVDFAVRFGNDCTVKPDFEATRFYRLRRSWAHLRGMIARHL</sequence>
<feature type="region of interest" description="Disordered" evidence="1">
    <location>
        <begin position="426"/>
        <end position="462"/>
    </location>
</feature>
<protein>
    <submittedName>
        <fullName evidence="3">Uncharacterized protein</fullName>
    </submittedName>
</protein>
<keyword evidence="2" id="KW-0732">Signal</keyword>
<accession>A0ABT1CEI1</accession>
<evidence type="ECO:0000256" key="2">
    <source>
        <dbReference type="SAM" id="SignalP"/>
    </source>
</evidence>
<feature type="region of interest" description="Disordered" evidence="1">
    <location>
        <begin position="62"/>
        <end position="83"/>
    </location>
</feature>
<name>A0ABT1CEI1_9PROT</name>
<evidence type="ECO:0000313" key="4">
    <source>
        <dbReference type="Proteomes" id="UP001523401"/>
    </source>
</evidence>
<evidence type="ECO:0000313" key="3">
    <source>
        <dbReference type="EMBL" id="MCO6159270.1"/>
    </source>
</evidence>